<dbReference type="InterPro" id="IPR013430">
    <property type="entry name" value="Toxin_antidote_HigA"/>
</dbReference>
<gene>
    <name evidence="3" type="ORF">ACFORJ_05735</name>
</gene>
<dbReference type="PANTHER" id="PTHR36924:SF1">
    <property type="entry name" value="ANTITOXIN HIGA-1"/>
    <property type="match status" value="1"/>
</dbReference>
<name>A0ABV7ZQG7_9CORY</name>
<evidence type="ECO:0000313" key="4">
    <source>
        <dbReference type="Proteomes" id="UP001595751"/>
    </source>
</evidence>
<evidence type="ECO:0000256" key="1">
    <source>
        <dbReference type="ARBA" id="ARBA00023125"/>
    </source>
</evidence>
<dbReference type="Pfam" id="PF01381">
    <property type="entry name" value="HTH_3"/>
    <property type="match status" value="1"/>
</dbReference>
<evidence type="ECO:0000313" key="3">
    <source>
        <dbReference type="EMBL" id="MFC3849662.1"/>
    </source>
</evidence>
<proteinExistence type="predicted"/>
<dbReference type="InterPro" id="IPR001387">
    <property type="entry name" value="Cro/C1-type_HTH"/>
</dbReference>
<comment type="caution">
    <text evidence="3">The sequence shown here is derived from an EMBL/GenBank/DDBJ whole genome shotgun (WGS) entry which is preliminary data.</text>
</comment>
<feature type="domain" description="HTH cro/C1-type" evidence="2">
    <location>
        <begin position="21"/>
        <end position="68"/>
    </location>
</feature>
<dbReference type="SUPFAM" id="SSF47413">
    <property type="entry name" value="lambda repressor-like DNA-binding domains"/>
    <property type="match status" value="1"/>
</dbReference>
<organism evidence="3 4">
    <name type="scientific">Corynebacterium hansenii</name>
    <dbReference type="NCBI Taxonomy" id="394964"/>
    <lineage>
        <taxon>Bacteria</taxon>
        <taxon>Bacillati</taxon>
        <taxon>Actinomycetota</taxon>
        <taxon>Actinomycetes</taxon>
        <taxon>Mycobacteriales</taxon>
        <taxon>Corynebacteriaceae</taxon>
        <taxon>Corynebacterium</taxon>
    </lineage>
</organism>
<dbReference type="Proteomes" id="UP001595751">
    <property type="component" value="Unassembled WGS sequence"/>
</dbReference>
<dbReference type="CDD" id="cd00093">
    <property type="entry name" value="HTH_XRE"/>
    <property type="match status" value="1"/>
</dbReference>
<sequence>MTNAVSTHPGTVLQERFLEPRGLSIYRLAVAIDVPSSTLERFRSGRTRLTTDLARRLGDYFGTGADYWHEQAARPAA</sequence>
<evidence type="ECO:0000259" key="2">
    <source>
        <dbReference type="PROSITE" id="PS50943"/>
    </source>
</evidence>
<dbReference type="PANTHER" id="PTHR36924">
    <property type="entry name" value="ANTITOXIN HIGA-1"/>
    <property type="match status" value="1"/>
</dbReference>
<dbReference type="Gene3D" id="1.10.260.40">
    <property type="entry name" value="lambda repressor-like DNA-binding domains"/>
    <property type="match status" value="1"/>
</dbReference>
<keyword evidence="1" id="KW-0238">DNA-binding</keyword>
<protein>
    <submittedName>
        <fullName evidence="3">HigA family addiction module antitoxin</fullName>
    </submittedName>
</protein>
<dbReference type="EMBL" id="JBHRZN010000002">
    <property type="protein sequence ID" value="MFC3849662.1"/>
    <property type="molecule type" value="Genomic_DNA"/>
</dbReference>
<reference evidence="4" key="1">
    <citation type="journal article" date="2019" name="Int. J. Syst. Evol. Microbiol.">
        <title>The Global Catalogue of Microorganisms (GCM) 10K type strain sequencing project: providing services to taxonomists for standard genome sequencing and annotation.</title>
        <authorList>
            <consortium name="The Broad Institute Genomics Platform"/>
            <consortium name="The Broad Institute Genome Sequencing Center for Infectious Disease"/>
            <person name="Wu L."/>
            <person name="Ma J."/>
        </authorList>
    </citation>
    <scope>NUCLEOTIDE SEQUENCE [LARGE SCALE GENOMIC DNA]</scope>
    <source>
        <strain evidence="4">CCUG 53252</strain>
    </source>
</reference>
<keyword evidence="4" id="KW-1185">Reference proteome</keyword>
<dbReference type="NCBIfam" id="TIGR02607">
    <property type="entry name" value="antidote_HigA"/>
    <property type="match status" value="1"/>
</dbReference>
<dbReference type="InterPro" id="IPR010982">
    <property type="entry name" value="Lambda_DNA-bd_dom_sf"/>
</dbReference>
<dbReference type="RefSeq" id="WP_290288477.1">
    <property type="nucleotide sequence ID" value="NZ_CP047211.1"/>
</dbReference>
<dbReference type="PROSITE" id="PS50943">
    <property type="entry name" value="HTH_CROC1"/>
    <property type="match status" value="1"/>
</dbReference>
<accession>A0ABV7ZQG7</accession>